<dbReference type="Pfam" id="PF01411">
    <property type="entry name" value="tRNA-synt_2c"/>
    <property type="match status" value="1"/>
</dbReference>
<keyword evidence="8" id="KW-0648">Protein biosynthesis</keyword>
<dbReference type="InterPro" id="IPR018163">
    <property type="entry name" value="Thr/Ala-tRNA-synth_IIc_edit"/>
</dbReference>
<dbReference type="SUPFAM" id="SSF50447">
    <property type="entry name" value="Translation proteins"/>
    <property type="match status" value="1"/>
</dbReference>
<keyword evidence="7" id="KW-0694">RNA-binding</keyword>
<evidence type="ECO:0000256" key="5">
    <source>
        <dbReference type="ARBA" id="ARBA00022741"/>
    </source>
</evidence>
<dbReference type="InterPro" id="IPR018164">
    <property type="entry name" value="Ala-tRNA-synth_IIc_N"/>
</dbReference>
<dbReference type="EC" id="6.1.1.7" evidence="2"/>
<dbReference type="GO" id="GO:0005524">
    <property type="term" value="F:ATP binding"/>
    <property type="evidence" value="ECO:0007669"/>
    <property type="project" value="UniProtKB-KW"/>
</dbReference>
<evidence type="ECO:0000256" key="9">
    <source>
        <dbReference type="ARBA" id="ARBA00023146"/>
    </source>
</evidence>
<dbReference type="InterPro" id="IPR018165">
    <property type="entry name" value="Ala-tRNA-synth_IIc_core"/>
</dbReference>
<feature type="non-terminal residue" evidence="11">
    <location>
        <position position="1"/>
    </location>
</feature>
<organism evidence="11">
    <name type="scientific">marine sediment metagenome</name>
    <dbReference type="NCBI Taxonomy" id="412755"/>
    <lineage>
        <taxon>unclassified sequences</taxon>
        <taxon>metagenomes</taxon>
        <taxon>ecological metagenomes</taxon>
    </lineage>
</organism>
<proteinExistence type="inferred from homology"/>
<reference evidence="11" key="1">
    <citation type="journal article" date="2014" name="Front. Microbiol.">
        <title>High frequency of phylogenetically diverse reductive dehalogenase-homologous genes in deep subseafloor sedimentary metagenomes.</title>
        <authorList>
            <person name="Kawai M."/>
            <person name="Futagami T."/>
            <person name="Toyoda A."/>
            <person name="Takaki Y."/>
            <person name="Nishi S."/>
            <person name="Hori S."/>
            <person name="Arai W."/>
            <person name="Tsubouchi T."/>
            <person name="Morono Y."/>
            <person name="Uchiyama I."/>
            <person name="Ito T."/>
            <person name="Fujiyama A."/>
            <person name="Inagaki F."/>
            <person name="Takami H."/>
        </authorList>
    </citation>
    <scope>NUCLEOTIDE SEQUENCE</scope>
    <source>
        <strain evidence="11">Expedition CK06-06</strain>
    </source>
</reference>
<evidence type="ECO:0000256" key="1">
    <source>
        <dbReference type="ARBA" id="ARBA00008226"/>
    </source>
</evidence>
<evidence type="ECO:0000256" key="8">
    <source>
        <dbReference type="ARBA" id="ARBA00022917"/>
    </source>
</evidence>
<keyword evidence="3" id="KW-0820">tRNA-binding</keyword>
<sequence length="269" mass="29429">CAECGLRLKVSDKVCPNCGSTKKTRGPIHFVRKAEVQIGVKATASVGGDFKGKSVIIDLSVDNESVEKIKQGQEASLILESTPFYGEMGGQVGDTGEIRNPSGRFLVTNTIRVPPDIIVHQGKVAEGSLTVGDEVEAIVDEERRLDIARNHTATHLLQMALRQVLGEHIQQRGSLVAPDRLRFDFSHLKALTKEQIAELNRIVNEKIRQNLKVYDEDIPYKEAMEEGAIALFDEKYGDVVRAVKIGEPRISAELCGGTHVASTGEIGLF</sequence>
<accession>X1LP01</accession>
<dbReference type="GO" id="GO:0002161">
    <property type="term" value="F:aminoacyl-tRNA deacylase activity"/>
    <property type="evidence" value="ECO:0007669"/>
    <property type="project" value="TreeGrafter"/>
</dbReference>
<name>X1LP01_9ZZZZ</name>
<evidence type="ECO:0000259" key="10">
    <source>
        <dbReference type="PROSITE" id="PS50860"/>
    </source>
</evidence>
<dbReference type="InterPro" id="IPR009000">
    <property type="entry name" value="Transl_B-barrel_sf"/>
</dbReference>
<dbReference type="Gene3D" id="3.30.980.10">
    <property type="entry name" value="Threonyl-trna Synthetase, Chain A, domain 2"/>
    <property type="match status" value="1"/>
</dbReference>
<evidence type="ECO:0000256" key="2">
    <source>
        <dbReference type="ARBA" id="ARBA00013168"/>
    </source>
</evidence>
<dbReference type="Pfam" id="PF07973">
    <property type="entry name" value="tRNA_SAD"/>
    <property type="match status" value="1"/>
</dbReference>
<keyword evidence="4" id="KW-0436">Ligase</keyword>
<dbReference type="PANTHER" id="PTHR11777">
    <property type="entry name" value="ALANYL-TRNA SYNTHETASE"/>
    <property type="match status" value="1"/>
</dbReference>
<dbReference type="GO" id="GO:0000049">
    <property type="term" value="F:tRNA binding"/>
    <property type="evidence" value="ECO:0007669"/>
    <property type="project" value="UniProtKB-KW"/>
</dbReference>
<dbReference type="Gene3D" id="3.30.54.20">
    <property type="match status" value="1"/>
</dbReference>
<evidence type="ECO:0000256" key="7">
    <source>
        <dbReference type="ARBA" id="ARBA00022884"/>
    </source>
</evidence>
<feature type="non-terminal residue" evidence="11">
    <location>
        <position position="269"/>
    </location>
</feature>
<dbReference type="Gene3D" id="2.40.30.130">
    <property type="match status" value="1"/>
</dbReference>
<keyword evidence="5" id="KW-0547">Nucleotide-binding</keyword>
<evidence type="ECO:0000256" key="4">
    <source>
        <dbReference type="ARBA" id="ARBA00022598"/>
    </source>
</evidence>
<dbReference type="PANTHER" id="PTHR11777:SF9">
    <property type="entry name" value="ALANINE--TRNA LIGASE, CYTOPLASMIC"/>
    <property type="match status" value="1"/>
</dbReference>
<dbReference type="GO" id="GO:0004813">
    <property type="term" value="F:alanine-tRNA ligase activity"/>
    <property type="evidence" value="ECO:0007669"/>
    <property type="project" value="UniProtKB-EC"/>
</dbReference>
<dbReference type="FunFam" id="3.30.980.10:FF:000004">
    <property type="entry name" value="Alanine--tRNA ligase, cytoplasmic"/>
    <property type="match status" value="1"/>
</dbReference>
<dbReference type="PROSITE" id="PS50860">
    <property type="entry name" value="AA_TRNA_LIGASE_II_ALA"/>
    <property type="match status" value="1"/>
</dbReference>
<dbReference type="EMBL" id="BARV01004809">
    <property type="protein sequence ID" value="GAI07546.1"/>
    <property type="molecule type" value="Genomic_DNA"/>
</dbReference>
<comment type="caution">
    <text evidence="11">The sequence shown here is derived from an EMBL/GenBank/DDBJ whole genome shotgun (WGS) entry which is preliminary data.</text>
</comment>
<dbReference type="GO" id="GO:0005829">
    <property type="term" value="C:cytosol"/>
    <property type="evidence" value="ECO:0007669"/>
    <property type="project" value="TreeGrafter"/>
</dbReference>
<dbReference type="GO" id="GO:0006419">
    <property type="term" value="P:alanyl-tRNA aminoacylation"/>
    <property type="evidence" value="ECO:0007669"/>
    <property type="project" value="InterPro"/>
</dbReference>
<protein>
    <recommendedName>
        <fullName evidence="2">alanine--tRNA ligase</fullName>
        <ecNumber evidence="2">6.1.1.7</ecNumber>
    </recommendedName>
</protein>
<keyword evidence="9" id="KW-0030">Aminoacyl-tRNA synthetase</keyword>
<dbReference type="AlphaFoldDB" id="X1LP01"/>
<dbReference type="InterPro" id="IPR050058">
    <property type="entry name" value="Ala-tRNA_ligase"/>
</dbReference>
<comment type="similarity">
    <text evidence="1">Belongs to the class-II aminoacyl-tRNA synthetase family.</text>
</comment>
<evidence type="ECO:0000313" key="11">
    <source>
        <dbReference type="EMBL" id="GAI07546.1"/>
    </source>
</evidence>
<evidence type="ECO:0000256" key="3">
    <source>
        <dbReference type="ARBA" id="ARBA00022555"/>
    </source>
</evidence>
<evidence type="ECO:0000256" key="6">
    <source>
        <dbReference type="ARBA" id="ARBA00022840"/>
    </source>
</evidence>
<gene>
    <name evidence="11" type="ORF">S06H3_10402</name>
</gene>
<keyword evidence="6" id="KW-0067">ATP-binding</keyword>
<dbReference type="InterPro" id="IPR012947">
    <property type="entry name" value="tRNA_SAD"/>
</dbReference>
<dbReference type="SUPFAM" id="SSF55186">
    <property type="entry name" value="ThrRS/AlaRS common domain"/>
    <property type="match status" value="1"/>
</dbReference>
<feature type="domain" description="Alanyl-transfer RNA synthetases family profile" evidence="10">
    <location>
        <begin position="53"/>
        <end position="269"/>
    </location>
</feature>